<organism evidence="8 9">
    <name type="scientific">Aphanomyces stellatus</name>
    <dbReference type="NCBI Taxonomy" id="120398"/>
    <lineage>
        <taxon>Eukaryota</taxon>
        <taxon>Sar</taxon>
        <taxon>Stramenopiles</taxon>
        <taxon>Oomycota</taxon>
        <taxon>Saprolegniomycetes</taxon>
        <taxon>Saprolegniales</taxon>
        <taxon>Verrucalvaceae</taxon>
        <taxon>Aphanomyces</taxon>
    </lineage>
</organism>
<dbReference type="AlphaFoldDB" id="A0A485LRX3"/>
<dbReference type="Gene3D" id="1.25.40.20">
    <property type="entry name" value="Ankyrin repeat-containing domain"/>
    <property type="match status" value="1"/>
</dbReference>
<evidence type="ECO:0000313" key="9">
    <source>
        <dbReference type="Proteomes" id="UP000332933"/>
    </source>
</evidence>
<evidence type="ECO:0000256" key="4">
    <source>
        <dbReference type="PROSITE-ProRule" id="PRU00023"/>
    </source>
</evidence>
<dbReference type="SUPFAM" id="SSF48403">
    <property type="entry name" value="Ankyrin repeat"/>
    <property type="match status" value="1"/>
</dbReference>
<accession>A0A485LRX3</accession>
<keyword evidence="2 5" id="KW-0863">Zinc-finger</keyword>
<dbReference type="Pfam" id="PF12796">
    <property type="entry name" value="Ank_2"/>
    <property type="match status" value="1"/>
</dbReference>
<dbReference type="Pfam" id="PF01363">
    <property type="entry name" value="FYVE"/>
    <property type="match status" value="1"/>
</dbReference>
<evidence type="ECO:0000259" key="6">
    <source>
        <dbReference type="PROSITE" id="PS50178"/>
    </source>
</evidence>
<reference evidence="8 9" key="1">
    <citation type="submission" date="2019-03" db="EMBL/GenBank/DDBJ databases">
        <authorList>
            <person name="Gaulin E."/>
            <person name="Dumas B."/>
        </authorList>
    </citation>
    <scope>NUCLEOTIDE SEQUENCE [LARGE SCALE GENOMIC DNA]</scope>
    <source>
        <strain evidence="8">CBS 568.67</strain>
    </source>
</reference>
<keyword evidence="9" id="KW-1185">Reference proteome</keyword>
<dbReference type="InterPro" id="IPR000306">
    <property type="entry name" value="Znf_FYVE"/>
</dbReference>
<feature type="repeat" description="ANK" evidence="4">
    <location>
        <begin position="126"/>
        <end position="161"/>
    </location>
</feature>
<dbReference type="EMBL" id="VJMH01007478">
    <property type="protein sequence ID" value="KAF0682959.1"/>
    <property type="molecule type" value="Genomic_DNA"/>
</dbReference>
<dbReference type="InterPro" id="IPR011011">
    <property type="entry name" value="Znf_FYVE_PHD"/>
</dbReference>
<dbReference type="InterPro" id="IPR017455">
    <property type="entry name" value="Znf_FYVE-rel"/>
</dbReference>
<dbReference type="GO" id="GO:0008270">
    <property type="term" value="F:zinc ion binding"/>
    <property type="evidence" value="ECO:0007669"/>
    <property type="project" value="UniProtKB-KW"/>
</dbReference>
<dbReference type="PROSITE" id="PS50297">
    <property type="entry name" value="ANK_REP_REGION"/>
    <property type="match status" value="1"/>
</dbReference>
<dbReference type="SMART" id="SM00064">
    <property type="entry name" value="FYVE"/>
    <property type="match status" value="1"/>
</dbReference>
<dbReference type="CDD" id="cd00065">
    <property type="entry name" value="FYVE_like_SF"/>
    <property type="match status" value="1"/>
</dbReference>
<keyword evidence="1" id="KW-0479">Metal-binding</keyword>
<dbReference type="InterPro" id="IPR002110">
    <property type="entry name" value="Ankyrin_rpt"/>
</dbReference>
<evidence type="ECO:0000256" key="3">
    <source>
        <dbReference type="ARBA" id="ARBA00022833"/>
    </source>
</evidence>
<evidence type="ECO:0000256" key="1">
    <source>
        <dbReference type="ARBA" id="ARBA00022723"/>
    </source>
</evidence>
<evidence type="ECO:0000256" key="2">
    <source>
        <dbReference type="ARBA" id="ARBA00022771"/>
    </source>
</evidence>
<dbReference type="PANTHER" id="PTHR24121:SF23">
    <property type="entry name" value="NO MECHANORECEPTOR POTENTIAL C, ISOFORM H"/>
    <property type="match status" value="1"/>
</dbReference>
<evidence type="ECO:0000313" key="8">
    <source>
        <dbReference type="EMBL" id="VFU01603.1"/>
    </source>
</evidence>
<dbReference type="EMBL" id="CAADRA010007504">
    <property type="protein sequence ID" value="VFU01603.1"/>
    <property type="molecule type" value="Genomic_DNA"/>
</dbReference>
<feature type="repeat" description="ANK" evidence="4">
    <location>
        <begin position="53"/>
        <end position="75"/>
    </location>
</feature>
<dbReference type="InterPro" id="IPR013083">
    <property type="entry name" value="Znf_RING/FYVE/PHD"/>
</dbReference>
<dbReference type="PROSITE" id="PS50178">
    <property type="entry name" value="ZF_FYVE"/>
    <property type="match status" value="1"/>
</dbReference>
<gene>
    <name evidence="8" type="primary">Aste57867_24972</name>
    <name evidence="7" type="ORF">As57867_024894</name>
    <name evidence="8" type="ORF">ASTE57867_24972</name>
</gene>
<dbReference type="PANTHER" id="PTHR24121">
    <property type="entry name" value="NO MECHANORECEPTOR POTENTIAL C, ISOFORM D-RELATED"/>
    <property type="match status" value="1"/>
</dbReference>
<dbReference type="PROSITE" id="PS50088">
    <property type="entry name" value="ANK_REPEAT"/>
    <property type="match status" value="2"/>
</dbReference>
<dbReference type="InterPro" id="IPR036770">
    <property type="entry name" value="Ankyrin_rpt-contain_sf"/>
</dbReference>
<dbReference type="SMART" id="SM00248">
    <property type="entry name" value="ANK"/>
    <property type="match status" value="5"/>
</dbReference>
<protein>
    <submittedName>
        <fullName evidence="8">Aste57867_24972 protein</fullName>
    </submittedName>
</protein>
<dbReference type="Gene3D" id="3.30.40.10">
    <property type="entry name" value="Zinc/RING finger domain, C3HC4 (zinc finger)"/>
    <property type="match status" value="1"/>
</dbReference>
<sequence>MATLSSRGSRSKKSNLSNSLAGLSVNSNSIRQSLNMAAKWRQIGYNPFHPDAEGYTALHRAARKGDDALVKALLSTYDGDALEYALLGSTRQGHTAMHLASKGGHVKTAMVLYTAGKAVLGSADKHGNTPLHFAATSTAPDAFALLEWLLEHVSHLSLTKQNKYGLSPVAALVAIATADSAAMLRLFLERHVDPNATVRGENTLLHVCVDRRLYNMAGCLVEFGAALNIPDKAGVMVTDVVPEPHLGTLVKYVTTPQDWATQLRKQCMSCARRFTFFRRRHHCRLCGRTLCGSCTKHKMHLGLNAAVQEKVRVCHVCVTVVDEAKKAGSMTDVTIEADSPSMLS</sequence>
<name>A0A485LRX3_9STRA</name>
<dbReference type="OrthoDB" id="660555at2759"/>
<keyword evidence="4" id="KW-0040">ANK repeat</keyword>
<feature type="domain" description="FYVE-type" evidence="6">
    <location>
        <begin position="261"/>
        <end position="322"/>
    </location>
</feature>
<evidence type="ECO:0000313" key="7">
    <source>
        <dbReference type="EMBL" id="KAF0682959.1"/>
    </source>
</evidence>
<dbReference type="SUPFAM" id="SSF57903">
    <property type="entry name" value="FYVE/PHD zinc finger"/>
    <property type="match status" value="1"/>
</dbReference>
<proteinExistence type="predicted"/>
<keyword evidence="3" id="KW-0862">Zinc</keyword>
<evidence type="ECO:0000256" key="5">
    <source>
        <dbReference type="PROSITE-ProRule" id="PRU00091"/>
    </source>
</evidence>
<reference evidence="7" key="2">
    <citation type="submission" date="2019-06" db="EMBL/GenBank/DDBJ databases">
        <title>Genomics analysis of Aphanomyces spp. identifies a new class of oomycete effector associated with host adaptation.</title>
        <authorList>
            <person name="Gaulin E."/>
        </authorList>
    </citation>
    <scope>NUCLEOTIDE SEQUENCE</scope>
    <source>
        <strain evidence="7">CBS 578.67</strain>
    </source>
</reference>
<dbReference type="Proteomes" id="UP000332933">
    <property type="component" value="Unassembled WGS sequence"/>
</dbReference>